<feature type="transmembrane region" description="Helical" evidence="7">
    <location>
        <begin position="294"/>
        <end position="313"/>
    </location>
</feature>
<dbReference type="OrthoDB" id="9778910at2"/>
<feature type="transmembrane region" description="Helical" evidence="7">
    <location>
        <begin position="103"/>
        <end position="124"/>
    </location>
</feature>
<feature type="transmembrane region" description="Helical" evidence="7">
    <location>
        <begin position="136"/>
        <end position="160"/>
    </location>
</feature>
<proteinExistence type="inferred from homology"/>
<dbReference type="Proteomes" id="UP000240542">
    <property type="component" value="Unassembled WGS sequence"/>
</dbReference>
<feature type="transmembrane region" description="Helical" evidence="7">
    <location>
        <begin position="255"/>
        <end position="274"/>
    </location>
</feature>
<keyword evidence="10" id="KW-1185">Reference proteome</keyword>
<organism evidence="9 10">
    <name type="scientific">Murinocardiopsis flavida</name>
    <dbReference type="NCBI Taxonomy" id="645275"/>
    <lineage>
        <taxon>Bacteria</taxon>
        <taxon>Bacillati</taxon>
        <taxon>Actinomycetota</taxon>
        <taxon>Actinomycetes</taxon>
        <taxon>Streptosporangiales</taxon>
        <taxon>Nocardiopsidaceae</taxon>
        <taxon>Murinocardiopsis</taxon>
    </lineage>
</organism>
<evidence type="ECO:0000259" key="8">
    <source>
        <dbReference type="PROSITE" id="PS50928"/>
    </source>
</evidence>
<protein>
    <submittedName>
        <fullName evidence="9">Peptide/nickel transport system permease protein</fullName>
    </submittedName>
</protein>
<evidence type="ECO:0000256" key="5">
    <source>
        <dbReference type="ARBA" id="ARBA00022989"/>
    </source>
</evidence>
<dbReference type="PROSITE" id="PS50928">
    <property type="entry name" value="ABC_TM1"/>
    <property type="match status" value="1"/>
</dbReference>
<gene>
    <name evidence="9" type="ORF">CLV63_101455</name>
</gene>
<comment type="subcellular location">
    <subcellularLocation>
        <location evidence="1 7">Cell membrane</location>
        <topology evidence="1 7">Multi-pass membrane protein</topology>
    </subcellularLocation>
</comment>
<dbReference type="InterPro" id="IPR035906">
    <property type="entry name" value="MetI-like_sf"/>
</dbReference>
<comment type="caution">
    <text evidence="9">The sequence shown here is derived from an EMBL/GenBank/DDBJ whole genome shotgun (WGS) entry which is preliminary data.</text>
</comment>
<name>A0A2P8DUT4_9ACTN</name>
<dbReference type="SUPFAM" id="SSF161098">
    <property type="entry name" value="MetI-like"/>
    <property type="match status" value="1"/>
</dbReference>
<dbReference type="GO" id="GO:0055085">
    <property type="term" value="P:transmembrane transport"/>
    <property type="evidence" value="ECO:0007669"/>
    <property type="project" value="InterPro"/>
</dbReference>
<evidence type="ECO:0000256" key="7">
    <source>
        <dbReference type="RuleBase" id="RU363032"/>
    </source>
</evidence>
<dbReference type="PANTHER" id="PTHR43163:SF3">
    <property type="entry name" value="PEPTIDE ABC TRANSPORTER PERMEASE PROTEIN"/>
    <property type="match status" value="1"/>
</dbReference>
<evidence type="ECO:0000256" key="6">
    <source>
        <dbReference type="ARBA" id="ARBA00023136"/>
    </source>
</evidence>
<evidence type="ECO:0000313" key="9">
    <source>
        <dbReference type="EMBL" id="PSL00976.1"/>
    </source>
</evidence>
<evidence type="ECO:0000256" key="1">
    <source>
        <dbReference type="ARBA" id="ARBA00004651"/>
    </source>
</evidence>
<keyword evidence="2 7" id="KW-0813">Transport</keyword>
<dbReference type="Gene3D" id="1.10.3720.10">
    <property type="entry name" value="MetI-like"/>
    <property type="match status" value="1"/>
</dbReference>
<dbReference type="RefSeq" id="WP_106581138.1">
    <property type="nucleotide sequence ID" value="NZ_PYGA01000001.1"/>
</dbReference>
<dbReference type="PANTHER" id="PTHR43163">
    <property type="entry name" value="DIPEPTIDE TRANSPORT SYSTEM PERMEASE PROTEIN DPPB-RELATED"/>
    <property type="match status" value="1"/>
</dbReference>
<evidence type="ECO:0000256" key="3">
    <source>
        <dbReference type="ARBA" id="ARBA00022475"/>
    </source>
</evidence>
<dbReference type="EMBL" id="PYGA01000001">
    <property type="protein sequence ID" value="PSL00976.1"/>
    <property type="molecule type" value="Genomic_DNA"/>
</dbReference>
<sequence>MARFLVRRLAGHAVLVLVASSLAYLLAAAVLDPRGNYEGRQPPPPPEVVDAVLTESNLNDDAPLAQRYAVWASGVLCGDLGRTWDGREVGAEMARRVGVNLRLMSIGLVAGSVAGVALGAWAGLRRGRGADRLLTLWSYTVISVPTVVLAAALQACALWLNSAAGADLLRATGEYTPGLDAGMWGSAADRARHLLLPSLALALPQIAVHSRYQRELIAEAAGADFVRTARAKGLTLRAALRRHALRTTLGPSVTLFGYSFAALFTGTVFVEQVFGWHGVGGLLIDAIAEGDVNVVAAVCTFGALCVSVAGLLADTARGLLDPRVRT</sequence>
<evidence type="ECO:0000256" key="2">
    <source>
        <dbReference type="ARBA" id="ARBA00022448"/>
    </source>
</evidence>
<dbReference type="CDD" id="cd06261">
    <property type="entry name" value="TM_PBP2"/>
    <property type="match status" value="1"/>
</dbReference>
<comment type="similarity">
    <text evidence="7">Belongs to the binding-protein-dependent transport system permease family.</text>
</comment>
<dbReference type="Pfam" id="PF00528">
    <property type="entry name" value="BPD_transp_1"/>
    <property type="match status" value="1"/>
</dbReference>
<reference evidence="9 10" key="1">
    <citation type="submission" date="2018-03" db="EMBL/GenBank/DDBJ databases">
        <title>Genomic Encyclopedia of Archaeal and Bacterial Type Strains, Phase II (KMG-II): from individual species to whole genera.</title>
        <authorList>
            <person name="Goeker M."/>
        </authorList>
    </citation>
    <scope>NUCLEOTIDE SEQUENCE [LARGE SCALE GENOMIC DNA]</scope>
    <source>
        <strain evidence="9 10">DSM 45312</strain>
    </source>
</reference>
<keyword evidence="5 7" id="KW-1133">Transmembrane helix</keyword>
<evidence type="ECO:0000256" key="4">
    <source>
        <dbReference type="ARBA" id="ARBA00022692"/>
    </source>
</evidence>
<feature type="domain" description="ABC transmembrane type-1" evidence="8">
    <location>
        <begin position="97"/>
        <end position="313"/>
    </location>
</feature>
<dbReference type="GO" id="GO:0005886">
    <property type="term" value="C:plasma membrane"/>
    <property type="evidence" value="ECO:0007669"/>
    <property type="project" value="UniProtKB-SubCell"/>
</dbReference>
<evidence type="ECO:0000313" key="10">
    <source>
        <dbReference type="Proteomes" id="UP000240542"/>
    </source>
</evidence>
<keyword evidence="6 7" id="KW-0472">Membrane</keyword>
<keyword evidence="4 7" id="KW-0812">Transmembrane</keyword>
<dbReference type="AlphaFoldDB" id="A0A2P8DUT4"/>
<feature type="transmembrane region" description="Helical" evidence="7">
    <location>
        <begin position="12"/>
        <end position="31"/>
    </location>
</feature>
<dbReference type="InterPro" id="IPR000515">
    <property type="entry name" value="MetI-like"/>
</dbReference>
<accession>A0A2P8DUT4</accession>
<keyword evidence="3" id="KW-1003">Cell membrane</keyword>